<organism evidence="3 4">
    <name type="scientific">Reinekea thalattae</name>
    <dbReference type="NCBI Taxonomy" id="2593301"/>
    <lineage>
        <taxon>Bacteria</taxon>
        <taxon>Pseudomonadati</taxon>
        <taxon>Pseudomonadota</taxon>
        <taxon>Gammaproteobacteria</taxon>
        <taxon>Oceanospirillales</taxon>
        <taxon>Saccharospirillaceae</taxon>
        <taxon>Reinekea</taxon>
    </lineage>
</organism>
<evidence type="ECO:0000313" key="4">
    <source>
        <dbReference type="Proteomes" id="UP000321764"/>
    </source>
</evidence>
<evidence type="ECO:0000256" key="1">
    <source>
        <dbReference type="SAM" id="Coils"/>
    </source>
</evidence>
<dbReference type="RefSeq" id="WP_147713535.1">
    <property type="nucleotide sequence ID" value="NZ_VKAD01000001.1"/>
</dbReference>
<proteinExistence type="predicted"/>
<dbReference type="InterPro" id="IPR016047">
    <property type="entry name" value="M23ase_b-sheet_dom"/>
</dbReference>
<dbReference type="SUPFAM" id="SSF51261">
    <property type="entry name" value="Duplicated hybrid motif"/>
    <property type="match status" value="1"/>
</dbReference>
<protein>
    <submittedName>
        <fullName evidence="3">Peptidoglycan DD-metalloendopeptidase family protein</fullName>
    </submittedName>
</protein>
<dbReference type="CDD" id="cd12797">
    <property type="entry name" value="M23_peptidase"/>
    <property type="match status" value="1"/>
</dbReference>
<gene>
    <name evidence="3" type="ORF">FME95_06255</name>
</gene>
<reference evidence="3 4" key="1">
    <citation type="submission" date="2019-07" db="EMBL/GenBank/DDBJ databases">
        <title>Reinekea sp. strain SSH23 genome sequencing and assembly.</title>
        <authorList>
            <person name="Kim I."/>
        </authorList>
    </citation>
    <scope>NUCLEOTIDE SEQUENCE [LARGE SCALE GENOMIC DNA]</scope>
    <source>
        <strain evidence="3 4">SSH23</strain>
    </source>
</reference>
<dbReference type="Proteomes" id="UP000321764">
    <property type="component" value="Unassembled WGS sequence"/>
</dbReference>
<dbReference type="GO" id="GO:0004222">
    <property type="term" value="F:metalloendopeptidase activity"/>
    <property type="evidence" value="ECO:0007669"/>
    <property type="project" value="TreeGrafter"/>
</dbReference>
<dbReference type="Pfam" id="PF01551">
    <property type="entry name" value="Peptidase_M23"/>
    <property type="match status" value="1"/>
</dbReference>
<dbReference type="OrthoDB" id="9784703at2"/>
<keyword evidence="1" id="KW-0175">Coiled coil</keyword>
<dbReference type="AlphaFoldDB" id="A0A5C8ZB67"/>
<dbReference type="PANTHER" id="PTHR21666">
    <property type="entry name" value="PEPTIDASE-RELATED"/>
    <property type="match status" value="1"/>
</dbReference>
<dbReference type="PANTHER" id="PTHR21666:SF270">
    <property type="entry name" value="MUREIN HYDROLASE ACTIVATOR ENVC"/>
    <property type="match status" value="1"/>
</dbReference>
<sequence>MPDLVFRFLTVVLSLLLLCPLVLADELDDNKKRLQQITQELESLQQRLANQNQGVSKQRQALTRVEKNMAQLENGLRQLRAEISQANQQLNELQQQQSELEQQQASKKSEIDAILRLAYKQNNLPLIKLILSGERPEELARQLYYFSALTKNQRDQLQQWLDRQTQLAATIEQQLQLNNQLKDNLSSQLEQTKVLAEQRKEREQLLQQLVEQSKDTQAEIAHKEAEQQRMADLVNQLQSKLNELNLDFPELEAIGKVKGKLVWPVAGRLVNQYGRAIDGTTLKWQGWLIEADFGDGVRAVHGGRVIFADFFKSSGLLIIIDHGDGVWSLYGRNNSLLKDVGSWVETGELIAEVGQSGGYNRSGLYFELRINGEPVNPSAWLGKR</sequence>
<keyword evidence="4" id="KW-1185">Reference proteome</keyword>
<feature type="coiled-coil region" evidence="1">
    <location>
        <begin position="171"/>
        <end position="254"/>
    </location>
</feature>
<dbReference type="FunFam" id="2.70.70.10:FF:000003">
    <property type="entry name" value="Murein hydrolase activator EnvC"/>
    <property type="match status" value="1"/>
</dbReference>
<dbReference type="Gene3D" id="2.70.70.10">
    <property type="entry name" value="Glucose Permease (Domain IIA)"/>
    <property type="match status" value="1"/>
</dbReference>
<accession>A0A5C8ZB67</accession>
<dbReference type="InterPro" id="IPR050570">
    <property type="entry name" value="Cell_wall_metabolism_enzyme"/>
</dbReference>
<feature type="domain" description="M23ase beta-sheet core" evidence="2">
    <location>
        <begin position="284"/>
        <end position="377"/>
    </location>
</feature>
<dbReference type="InterPro" id="IPR011055">
    <property type="entry name" value="Dup_hybrid_motif"/>
</dbReference>
<feature type="coiled-coil region" evidence="1">
    <location>
        <begin position="24"/>
        <end position="113"/>
    </location>
</feature>
<dbReference type="Gene3D" id="6.10.250.3150">
    <property type="match status" value="1"/>
</dbReference>
<dbReference type="EMBL" id="VKAD01000001">
    <property type="protein sequence ID" value="TXR54136.1"/>
    <property type="molecule type" value="Genomic_DNA"/>
</dbReference>
<evidence type="ECO:0000259" key="2">
    <source>
        <dbReference type="Pfam" id="PF01551"/>
    </source>
</evidence>
<comment type="caution">
    <text evidence="3">The sequence shown here is derived from an EMBL/GenBank/DDBJ whole genome shotgun (WGS) entry which is preliminary data.</text>
</comment>
<evidence type="ECO:0000313" key="3">
    <source>
        <dbReference type="EMBL" id="TXR54136.1"/>
    </source>
</evidence>
<name>A0A5C8ZB67_9GAMM</name>